<feature type="compositionally biased region" description="Basic residues" evidence="3">
    <location>
        <begin position="23"/>
        <end position="33"/>
    </location>
</feature>
<dbReference type="SUPFAM" id="SSF55073">
    <property type="entry name" value="Nucleotide cyclase"/>
    <property type="match status" value="1"/>
</dbReference>
<keyword evidence="7" id="KW-1185">Reference proteome</keyword>
<comment type="catalytic activity">
    <reaction evidence="2">
        <text>2 GTP = 3',3'-c-di-GMP + 2 diphosphate</text>
        <dbReference type="Rhea" id="RHEA:24898"/>
        <dbReference type="ChEBI" id="CHEBI:33019"/>
        <dbReference type="ChEBI" id="CHEBI:37565"/>
        <dbReference type="ChEBI" id="CHEBI:58805"/>
        <dbReference type="EC" id="2.7.7.65"/>
    </reaction>
</comment>
<dbReference type="AlphaFoldDB" id="F3KXI5"/>
<feature type="region of interest" description="Disordered" evidence="3">
    <location>
        <begin position="1"/>
        <end position="34"/>
    </location>
</feature>
<dbReference type="GO" id="GO:0005886">
    <property type="term" value="C:plasma membrane"/>
    <property type="evidence" value="ECO:0007669"/>
    <property type="project" value="TreeGrafter"/>
</dbReference>
<evidence type="ECO:0000256" key="4">
    <source>
        <dbReference type="SAM" id="Phobius"/>
    </source>
</evidence>
<feature type="domain" description="GGDEF" evidence="5">
    <location>
        <begin position="263"/>
        <end position="399"/>
    </location>
</feature>
<feature type="transmembrane region" description="Helical" evidence="4">
    <location>
        <begin position="49"/>
        <end position="68"/>
    </location>
</feature>
<dbReference type="SMART" id="SM00267">
    <property type="entry name" value="GGDEF"/>
    <property type="match status" value="1"/>
</dbReference>
<proteinExistence type="predicted"/>
<dbReference type="GO" id="GO:0043709">
    <property type="term" value="P:cell adhesion involved in single-species biofilm formation"/>
    <property type="evidence" value="ECO:0007669"/>
    <property type="project" value="TreeGrafter"/>
</dbReference>
<gene>
    <name evidence="6" type="ORF">HGR_15874</name>
</gene>
<dbReference type="eggNOG" id="COG3706">
    <property type="taxonomic scope" value="Bacteria"/>
</dbReference>
<dbReference type="Gene3D" id="3.30.70.270">
    <property type="match status" value="1"/>
</dbReference>
<dbReference type="Proteomes" id="UP000016368">
    <property type="component" value="Unassembled WGS sequence"/>
</dbReference>
<accession>F3KXI5</accession>
<comment type="caution">
    <text evidence="6">The sequence shown here is derived from an EMBL/GenBank/DDBJ whole genome shotgun (WGS) entry which is preliminary data.</text>
</comment>
<evidence type="ECO:0000256" key="1">
    <source>
        <dbReference type="ARBA" id="ARBA00012528"/>
    </source>
</evidence>
<dbReference type="NCBIfam" id="TIGR00254">
    <property type="entry name" value="GGDEF"/>
    <property type="match status" value="1"/>
</dbReference>
<evidence type="ECO:0000313" key="7">
    <source>
        <dbReference type="Proteomes" id="UP000016368"/>
    </source>
</evidence>
<sequence>MGEIPRTATSAQGGTAPEFTARTSRRVARKGSKHPTDRARAHWLVRMNYSNRFLVCALLGLPLSAHLLDIGAPSWLWGLLIAQFYIYPHLLYWRARLARDQLRAEMPHLMMDCAASGAWAAALGFPTWLSFVLFACNNINFVAFYGGRTGVPRLVGAMGLGAAVVWFSGLHYPLNPDTGVAATVLSMVALTLYLVAFGHTGHQRALAWRKSNLKLREQYKKINALQARLREQAVRDPLTGLYNRRHLGEVLEPELARCRAARSSLAVVLIDVDHFKCINDTRGHAVGDLVLQSLAQLMQRHVRAQDMVFRYGGEEFLLLLPDISLETAAQRAEALRTAFGQTPMRVSAKEAPPLTVTLSCGVAAFPLHAEQGEALISCADQALYAAKRQGRNRTQVWQPGAHAVCG</sequence>
<dbReference type="FunFam" id="3.30.70.270:FF:000001">
    <property type="entry name" value="Diguanylate cyclase domain protein"/>
    <property type="match status" value="1"/>
</dbReference>
<keyword evidence="4" id="KW-0472">Membrane</keyword>
<dbReference type="EMBL" id="AEGR01000102">
    <property type="protein sequence ID" value="EGI75552.1"/>
    <property type="molecule type" value="Genomic_DNA"/>
</dbReference>
<evidence type="ECO:0000256" key="2">
    <source>
        <dbReference type="ARBA" id="ARBA00034247"/>
    </source>
</evidence>
<keyword evidence="4" id="KW-0812">Transmembrane</keyword>
<dbReference type="Pfam" id="PF00990">
    <property type="entry name" value="GGDEF"/>
    <property type="match status" value="1"/>
</dbReference>
<evidence type="ECO:0000313" key="6">
    <source>
        <dbReference type="EMBL" id="EGI75552.1"/>
    </source>
</evidence>
<feature type="transmembrane region" description="Helical" evidence="4">
    <location>
        <begin position="74"/>
        <end position="93"/>
    </location>
</feature>
<feature type="transmembrane region" description="Helical" evidence="4">
    <location>
        <begin position="154"/>
        <end position="174"/>
    </location>
</feature>
<reference evidence="6 7" key="1">
    <citation type="journal article" date="2011" name="EMBO J.">
        <title>Structural diversity of bacterial flagellar motors.</title>
        <authorList>
            <person name="Chen S."/>
            <person name="Beeby M."/>
            <person name="Murphy G.E."/>
            <person name="Leadbetter J.R."/>
            <person name="Hendrixson D.R."/>
            <person name="Briegel A."/>
            <person name="Li Z."/>
            <person name="Shi J."/>
            <person name="Tocheva E.I."/>
            <person name="Muller A."/>
            <person name="Dobro M.J."/>
            <person name="Jensen G.J."/>
        </authorList>
    </citation>
    <scope>NUCLEOTIDE SEQUENCE [LARGE SCALE GENOMIC DNA]</scope>
    <source>
        <strain evidence="6 7">ATCC 19624</strain>
    </source>
</reference>
<dbReference type="CDD" id="cd01949">
    <property type="entry name" value="GGDEF"/>
    <property type="match status" value="1"/>
</dbReference>
<feature type="transmembrane region" description="Helical" evidence="4">
    <location>
        <begin position="180"/>
        <end position="200"/>
    </location>
</feature>
<dbReference type="InterPro" id="IPR050469">
    <property type="entry name" value="Diguanylate_Cyclase"/>
</dbReference>
<dbReference type="STRING" id="887062.HGR_15874"/>
<evidence type="ECO:0000256" key="3">
    <source>
        <dbReference type="SAM" id="MobiDB-lite"/>
    </source>
</evidence>
<dbReference type="PROSITE" id="PS50887">
    <property type="entry name" value="GGDEF"/>
    <property type="match status" value="1"/>
</dbReference>
<dbReference type="GO" id="GO:1902201">
    <property type="term" value="P:negative regulation of bacterial-type flagellum-dependent cell motility"/>
    <property type="evidence" value="ECO:0007669"/>
    <property type="project" value="TreeGrafter"/>
</dbReference>
<dbReference type="EC" id="2.7.7.65" evidence="1"/>
<dbReference type="InterPro" id="IPR043128">
    <property type="entry name" value="Rev_trsase/Diguanyl_cyclase"/>
</dbReference>
<dbReference type="InterPro" id="IPR000160">
    <property type="entry name" value="GGDEF_dom"/>
</dbReference>
<dbReference type="InterPro" id="IPR007894">
    <property type="entry name" value="MASE2"/>
</dbReference>
<dbReference type="PANTHER" id="PTHR45138:SF9">
    <property type="entry name" value="DIGUANYLATE CYCLASE DGCM-RELATED"/>
    <property type="match status" value="1"/>
</dbReference>
<name>F3KXI5_9BURK</name>
<dbReference type="GO" id="GO:0052621">
    <property type="term" value="F:diguanylate cyclase activity"/>
    <property type="evidence" value="ECO:0007669"/>
    <property type="project" value="UniProtKB-EC"/>
</dbReference>
<organism evidence="6 7">
    <name type="scientific">Hylemonella gracilis ATCC 19624</name>
    <dbReference type="NCBI Taxonomy" id="887062"/>
    <lineage>
        <taxon>Bacteria</taxon>
        <taxon>Pseudomonadati</taxon>
        <taxon>Pseudomonadota</taxon>
        <taxon>Betaproteobacteria</taxon>
        <taxon>Burkholderiales</taxon>
        <taxon>Comamonadaceae</taxon>
        <taxon>Hylemonella</taxon>
    </lineage>
</organism>
<keyword evidence="4" id="KW-1133">Transmembrane helix</keyword>
<dbReference type="Pfam" id="PF05230">
    <property type="entry name" value="MASE2"/>
    <property type="match status" value="1"/>
</dbReference>
<dbReference type="PANTHER" id="PTHR45138">
    <property type="entry name" value="REGULATORY COMPONENTS OF SENSORY TRANSDUCTION SYSTEM"/>
    <property type="match status" value="1"/>
</dbReference>
<evidence type="ECO:0000259" key="5">
    <source>
        <dbReference type="PROSITE" id="PS50887"/>
    </source>
</evidence>
<protein>
    <recommendedName>
        <fullName evidence="1">diguanylate cyclase</fullName>
        <ecNumber evidence="1">2.7.7.65</ecNumber>
    </recommendedName>
</protein>
<dbReference type="InterPro" id="IPR029787">
    <property type="entry name" value="Nucleotide_cyclase"/>
</dbReference>